<evidence type="ECO:0000256" key="5">
    <source>
        <dbReference type="ARBA" id="ARBA00022723"/>
    </source>
</evidence>
<dbReference type="Gene3D" id="1.20.920.10">
    <property type="entry name" value="Bromodomain-like"/>
    <property type="match status" value="1"/>
</dbReference>
<dbReference type="InterPro" id="IPR036427">
    <property type="entry name" value="Bromodomain-like_sf"/>
</dbReference>
<evidence type="ECO:0000256" key="13">
    <source>
        <dbReference type="ARBA" id="ARBA00023242"/>
    </source>
</evidence>
<dbReference type="InterPro" id="IPR043145">
    <property type="entry name" value="Znf_ZZ_sf"/>
</dbReference>
<organism evidence="24 25">
    <name type="scientific">Cylindrotheca closterium</name>
    <dbReference type="NCBI Taxonomy" id="2856"/>
    <lineage>
        <taxon>Eukaryota</taxon>
        <taxon>Sar</taxon>
        <taxon>Stramenopiles</taxon>
        <taxon>Ochrophyta</taxon>
        <taxon>Bacillariophyta</taxon>
        <taxon>Bacillariophyceae</taxon>
        <taxon>Bacillariophycidae</taxon>
        <taxon>Bacillariales</taxon>
        <taxon>Bacillariaceae</taxon>
        <taxon>Cylindrotheca</taxon>
    </lineage>
</organism>
<evidence type="ECO:0000256" key="8">
    <source>
        <dbReference type="ARBA" id="ARBA00022853"/>
    </source>
</evidence>
<reference evidence="24" key="1">
    <citation type="submission" date="2023-08" db="EMBL/GenBank/DDBJ databases">
        <authorList>
            <person name="Audoor S."/>
            <person name="Bilcke G."/>
        </authorList>
    </citation>
    <scope>NUCLEOTIDE SEQUENCE</scope>
</reference>
<keyword evidence="3" id="KW-0488">Methylation</keyword>
<feature type="compositionally biased region" description="Low complexity" evidence="19">
    <location>
        <begin position="813"/>
        <end position="847"/>
    </location>
</feature>
<feature type="compositionally biased region" description="Low complexity" evidence="19">
    <location>
        <begin position="192"/>
        <end position="205"/>
    </location>
</feature>
<dbReference type="InterPro" id="IPR000433">
    <property type="entry name" value="Znf_ZZ"/>
</dbReference>
<feature type="region of interest" description="Disordered" evidence="19">
    <location>
        <begin position="506"/>
        <end position="528"/>
    </location>
</feature>
<evidence type="ECO:0000256" key="4">
    <source>
        <dbReference type="ARBA" id="ARBA00022679"/>
    </source>
</evidence>
<dbReference type="Gene3D" id="2.10.110.40">
    <property type="match status" value="1"/>
</dbReference>
<dbReference type="InterPro" id="IPR013178">
    <property type="entry name" value="Histone_AcTrfase_Rtt109/CBP"/>
</dbReference>
<dbReference type="Pfam" id="PF00569">
    <property type="entry name" value="ZZ"/>
    <property type="match status" value="1"/>
</dbReference>
<accession>A0AAD2C9Y5</accession>
<dbReference type="PANTHER" id="PTHR13808">
    <property type="entry name" value="CBP/P300-RELATED"/>
    <property type="match status" value="1"/>
</dbReference>
<keyword evidence="25" id="KW-1185">Reference proteome</keyword>
<dbReference type="GO" id="GO:0140297">
    <property type="term" value="F:DNA-binding transcription factor binding"/>
    <property type="evidence" value="ECO:0007669"/>
    <property type="project" value="UniProtKB-ARBA"/>
</dbReference>
<dbReference type="SUPFAM" id="SSF57933">
    <property type="entry name" value="TAZ domain"/>
    <property type="match status" value="2"/>
</dbReference>
<feature type="compositionally biased region" description="Low complexity" evidence="19">
    <location>
        <begin position="927"/>
        <end position="965"/>
    </location>
</feature>
<evidence type="ECO:0000256" key="6">
    <source>
        <dbReference type="ARBA" id="ARBA00022771"/>
    </source>
</evidence>
<keyword evidence="7" id="KW-0862">Zinc</keyword>
<keyword evidence="8" id="KW-0156">Chromatin regulator</keyword>
<dbReference type="InterPro" id="IPR035898">
    <property type="entry name" value="TAZ_dom_sf"/>
</dbReference>
<dbReference type="InterPro" id="IPR031162">
    <property type="entry name" value="CBP_P300_HAT"/>
</dbReference>
<evidence type="ECO:0000256" key="12">
    <source>
        <dbReference type="ARBA" id="ARBA00023163"/>
    </source>
</evidence>
<feature type="domain" description="TAZ-type" evidence="21">
    <location>
        <begin position="1948"/>
        <end position="2031"/>
    </location>
</feature>
<feature type="domain" description="ZZ-type" evidence="22">
    <location>
        <begin position="1877"/>
        <end position="1941"/>
    </location>
</feature>
<dbReference type="GO" id="GO:0004402">
    <property type="term" value="F:histone acetyltransferase activity"/>
    <property type="evidence" value="ECO:0007669"/>
    <property type="project" value="InterPro"/>
</dbReference>
<feature type="compositionally biased region" description="Polar residues" evidence="19">
    <location>
        <begin position="985"/>
        <end position="1009"/>
    </location>
</feature>
<feature type="domain" description="Bromo" evidence="20">
    <location>
        <begin position="1198"/>
        <end position="1270"/>
    </location>
</feature>
<feature type="compositionally biased region" description="Low complexity" evidence="19">
    <location>
        <begin position="234"/>
        <end position="244"/>
    </location>
</feature>
<dbReference type="PRINTS" id="PR00503">
    <property type="entry name" value="BROMODOMAIN"/>
</dbReference>
<comment type="subcellular location">
    <subcellularLocation>
        <location evidence="1">Nucleus</location>
    </subcellularLocation>
</comment>
<keyword evidence="5" id="KW-0479">Metal-binding</keyword>
<dbReference type="GO" id="GO:0031490">
    <property type="term" value="F:chromatin DNA binding"/>
    <property type="evidence" value="ECO:0007669"/>
    <property type="project" value="TreeGrafter"/>
</dbReference>
<dbReference type="InterPro" id="IPR038547">
    <property type="entry name" value="RING_CBP-p300_sf"/>
</dbReference>
<dbReference type="EMBL" id="CAKOGP040000001">
    <property type="protein sequence ID" value="CAJ1891191.1"/>
    <property type="molecule type" value="Genomic_DNA"/>
</dbReference>
<dbReference type="PANTHER" id="PTHR13808:SF1">
    <property type="entry name" value="HISTONE ACETYLTRANSFERASE"/>
    <property type="match status" value="1"/>
</dbReference>
<dbReference type="PROSITE" id="PS51727">
    <property type="entry name" value="CBP_P300_HAT"/>
    <property type="match status" value="1"/>
</dbReference>
<dbReference type="Gene3D" id="3.30.40.10">
    <property type="entry name" value="Zinc/RING finger domain, C3HC4 (zinc finger)"/>
    <property type="match status" value="1"/>
</dbReference>
<dbReference type="PROSITE" id="PS01357">
    <property type="entry name" value="ZF_ZZ_1"/>
    <property type="match status" value="1"/>
</dbReference>
<feature type="region of interest" description="Disordered" evidence="19">
    <location>
        <begin position="985"/>
        <end position="1099"/>
    </location>
</feature>
<feature type="region of interest" description="Disordered" evidence="19">
    <location>
        <begin position="770"/>
        <end position="847"/>
    </location>
</feature>
<evidence type="ECO:0000259" key="22">
    <source>
        <dbReference type="PROSITE" id="PS50135"/>
    </source>
</evidence>
<evidence type="ECO:0000256" key="19">
    <source>
        <dbReference type="SAM" id="MobiDB-lite"/>
    </source>
</evidence>
<dbReference type="Gene3D" id="1.20.1020.10">
    <property type="entry name" value="TAZ domain"/>
    <property type="match status" value="2"/>
</dbReference>
<evidence type="ECO:0000259" key="23">
    <source>
        <dbReference type="PROSITE" id="PS51727"/>
    </source>
</evidence>
<dbReference type="PROSITE" id="PS50134">
    <property type="entry name" value="ZF_TAZ"/>
    <property type="match status" value="2"/>
</dbReference>
<evidence type="ECO:0000256" key="11">
    <source>
        <dbReference type="ARBA" id="ARBA00023159"/>
    </source>
</evidence>
<dbReference type="Gene3D" id="1.10.246.20">
    <property type="entry name" value="Coactivator CBP, KIX domain"/>
    <property type="match status" value="1"/>
</dbReference>
<dbReference type="Gene3D" id="3.30.60.90">
    <property type="match status" value="1"/>
</dbReference>
<evidence type="ECO:0000256" key="1">
    <source>
        <dbReference type="ARBA" id="ARBA00004123"/>
    </source>
</evidence>
<dbReference type="InterPro" id="IPR013083">
    <property type="entry name" value="Znf_RING/FYVE/PHD"/>
</dbReference>
<evidence type="ECO:0000256" key="10">
    <source>
        <dbReference type="ARBA" id="ARBA00023117"/>
    </source>
</evidence>
<feature type="region of interest" description="Disordered" evidence="19">
    <location>
        <begin position="724"/>
        <end position="743"/>
    </location>
</feature>
<evidence type="ECO:0000256" key="17">
    <source>
        <dbReference type="PROSITE-ProRule" id="PRU00228"/>
    </source>
</evidence>
<feature type="domain" description="TAZ-type" evidence="21">
    <location>
        <begin position="604"/>
        <end position="689"/>
    </location>
</feature>
<dbReference type="CDD" id="cd15802">
    <property type="entry name" value="RING_CBP-p300"/>
    <property type="match status" value="1"/>
</dbReference>
<dbReference type="GO" id="GO:0000123">
    <property type="term" value="C:histone acetyltransferase complex"/>
    <property type="evidence" value="ECO:0007669"/>
    <property type="project" value="TreeGrafter"/>
</dbReference>
<feature type="coiled-coil region" evidence="18">
    <location>
        <begin position="2028"/>
        <end position="2055"/>
    </location>
</feature>
<dbReference type="PROSITE" id="PS50135">
    <property type="entry name" value="ZF_ZZ_2"/>
    <property type="match status" value="1"/>
</dbReference>
<dbReference type="InterPro" id="IPR000197">
    <property type="entry name" value="Znf_TAZ"/>
</dbReference>
<protein>
    <recommendedName>
        <fullName evidence="2">histone acetyltransferase</fullName>
        <ecNumber evidence="2">2.3.1.48</ecNumber>
    </recommendedName>
</protein>
<feature type="region of interest" description="Disordered" evidence="19">
    <location>
        <begin position="926"/>
        <end position="965"/>
    </location>
</feature>
<dbReference type="SMART" id="SM01250">
    <property type="entry name" value="KAT11"/>
    <property type="match status" value="1"/>
</dbReference>
<feature type="region of interest" description="Disordered" evidence="19">
    <location>
        <begin position="1118"/>
        <end position="1166"/>
    </location>
</feature>
<comment type="catalytic activity">
    <reaction evidence="15">
        <text>L-lysyl-[protein] + acetyl-CoA = N(6)-acetyl-L-lysyl-[protein] + CoA + H(+)</text>
        <dbReference type="Rhea" id="RHEA:45948"/>
        <dbReference type="Rhea" id="RHEA-COMP:9752"/>
        <dbReference type="Rhea" id="RHEA-COMP:10731"/>
        <dbReference type="ChEBI" id="CHEBI:15378"/>
        <dbReference type="ChEBI" id="CHEBI:29969"/>
        <dbReference type="ChEBI" id="CHEBI:57287"/>
        <dbReference type="ChEBI" id="CHEBI:57288"/>
        <dbReference type="ChEBI" id="CHEBI:61930"/>
        <dbReference type="EC" id="2.3.1.48"/>
    </reaction>
</comment>
<dbReference type="GO" id="GO:0008270">
    <property type="term" value="F:zinc ion binding"/>
    <property type="evidence" value="ECO:0007669"/>
    <property type="project" value="UniProtKB-KW"/>
</dbReference>
<dbReference type="SUPFAM" id="SSF57850">
    <property type="entry name" value="RING/U-box"/>
    <property type="match status" value="1"/>
</dbReference>
<feature type="compositionally biased region" description="Polar residues" evidence="19">
    <location>
        <begin position="379"/>
        <end position="394"/>
    </location>
</feature>
<proteinExistence type="predicted"/>
<dbReference type="EC" id="2.3.1.48" evidence="2"/>
<evidence type="ECO:0000256" key="14">
    <source>
        <dbReference type="ARBA" id="ARBA00023315"/>
    </source>
</evidence>
<dbReference type="InterPro" id="IPR001487">
    <property type="entry name" value="Bromodomain"/>
</dbReference>
<dbReference type="Pfam" id="PF00439">
    <property type="entry name" value="Bromodomain"/>
    <property type="match status" value="1"/>
</dbReference>
<dbReference type="GO" id="GO:0005634">
    <property type="term" value="C:nucleus"/>
    <property type="evidence" value="ECO:0007669"/>
    <property type="project" value="UniProtKB-SubCell"/>
</dbReference>
<dbReference type="SMART" id="SM00551">
    <property type="entry name" value="ZnF_TAZ"/>
    <property type="match status" value="2"/>
</dbReference>
<keyword evidence="6 17" id="KW-0863">Zinc-finger</keyword>
<dbReference type="InterPro" id="IPR010303">
    <property type="entry name" value="RING_CBP-p300"/>
</dbReference>
<feature type="region of interest" description="Disordered" evidence="19">
    <location>
        <begin position="1694"/>
        <end position="1727"/>
    </location>
</feature>
<dbReference type="GO" id="GO:0045944">
    <property type="term" value="P:positive regulation of transcription by RNA polymerase II"/>
    <property type="evidence" value="ECO:0007669"/>
    <property type="project" value="TreeGrafter"/>
</dbReference>
<evidence type="ECO:0000259" key="21">
    <source>
        <dbReference type="PROSITE" id="PS50134"/>
    </source>
</evidence>
<feature type="compositionally biased region" description="Low complexity" evidence="19">
    <location>
        <begin position="336"/>
        <end position="374"/>
    </location>
</feature>
<dbReference type="Pfam" id="PF08214">
    <property type="entry name" value="HAT_KAT11"/>
    <property type="match status" value="1"/>
</dbReference>
<dbReference type="SUPFAM" id="SSF47370">
    <property type="entry name" value="Bromodomain"/>
    <property type="match status" value="1"/>
</dbReference>
<dbReference type="CDD" id="cd15517">
    <property type="entry name" value="PHD_TCF19_like"/>
    <property type="match status" value="1"/>
</dbReference>
<dbReference type="SMART" id="SM00291">
    <property type="entry name" value="ZnF_ZZ"/>
    <property type="match status" value="1"/>
</dbReference>
<keyword evidence="10 16" id="KW-0103">Bromodomain</keyword>
<keyword evidence="12" id="KW-0804">Transcription</keyword>
<evidence type="ECO:0000256" key="9">
    <source>
        <dbReference type="ARBA" id="ARBA00023015"/>
    </source>
</evidence>
<evidence type="ECO:0000256" key="15">
    <source>
        <dbReference type="ARBA" id="ARBA00048017"/>
    </source>
</evidence>
<evidence type="ECO:0000256" key="2">
    <source>
        <dbReference type="ARBA" id="ARBA00013184"/>
    </source>
</evidence>
<keyword evidence="11" id="KW-0010">Activator</keyword>
<gene>
    <name evidence="24" type="ORF">CYCCA115_LOCUS64</name>
</gene>
<feature type="compositionally biased region" description="Acidic residues" evidence="19">
    <location>
        <begin position="1024"/>
        <end position="1037"/>
    </location>
</feature>
<sequence>MQSAGGGNMNAAQLARLQQQLAQYGRGQPGQQQQMMNANAMGGMGNQQQQLQQAYMQQQQLQQGGQQAMNARRNSLLGGNAMAMLQQQQQGNNQMANANLNYLNAFNQGGPSGAMDASSASGAQLAALAGINMGGNNNMQNQAANNMLLGNRQTSQTQMPAQQMQQAVGQLGGQSNNAALLQQQIAQLQRQLEQQQQTQNQNQGMGMSGAMGGMPGQRRASSSSGQNFGGMPSQQQQLLQQMQQMGGGNSDQFSSMAAMMQGQNPSQLQQPQQTRNQMGGSLGGLNNQQDLLLQQQRLMGGNAGMNQNSMQNDMFSNNQSQSGSNSNDLMGGRGRSSQMMQMEQMNQSMNSQSQNNNTSSANNNNNALGNSFNNFDMDGSTNSRASRQQVNNPGITPLDLGAGQVVGDTTNKDDAANQKSFLDGSFAGGWQSNADLPDRRRIIFSILEVIRQMRPDTNKISQKLPHMAKSLEEHLYRSAQTKEEYLDPSTLKKRLQLIAHGLELHRSTTSTDPSGNDQSGNNSVGNIPSESQQLQQYLQMQGGNVNLNQGNAISRNSITSLGGMAGSGNNRGAMDDMSMQGSLGGNNFGNSGTSGLEDLNDPVAQQKKKVIRQQQQRLLLLRHASKCKEGQNCKTKFCPQMMALWKHMKKCRDKNCKTPHCLSSRCVLNHYRICKSQGRTATCEVCGPVMEQIKLSEQLDSSDPLAAVPQSDMPQLQQQISNFGNPQQQQQQQQNQLNTNAQARQQQAMQQLYQKQQQAIQQNQNQQMPNMMGMQNNMQGNLQNDMSNNMQNNMQGGNNLDVLNSLGGGVGLGSNDLQGSQNSNQLQQQQQNQGNQQQNHQNLQAKLQQQQHVLRQLQKQQSNLLEQQQQLQEQQQLLKDPGTQQGQQLQQQSLLLQQLQRRCQQEQAIIQQELLVTMKGMQGGQLGNQALGNTSQNSQMLNNNSQNSHHSQQNQMGMHGGNSQNNQMNVQAQMQALSQSHLDAVNTNNKSNDDMNQMDSLQNQLNSDPLKNDLLNQPLPDDSPGGDDKDDDLDQDLDNDKSNDVNGSSSSDPFDSMGPLVTDTSENKDDTSGAPKVRSAPILSRGKGARGRGGKGKRLRDIADDLLPAESAAVVRAGGSIAIPSDSSRKRSADDSGEDGPSSKSQRTDDDKDDLNPSLTSSMPKGDVEQNLMMLHKGLHLTSRTITHKCLPIVQQLIDDPYGWVFRDAVDPVVFGLPDYFEVVKNPMHLLLVKKKLENAVYTDMASFERDVKLVFENAILYNGEDSEVGQLAHTMMGVFEKEYQKVCEGVKTDLQPSKPPRPAPVDNVPCKICRLQRRQLEPPALYCASLSCEAPRIKRNATYYTYGSNQNCWCEKCYDQLNPKKLITLDDGNDIRKSRLLKSKNDSLPEECWIECDDCHCRVHQICALYNGRIAKPNSVFRCSECEKKRNINVPKNMGSRAADLPKCSMSVFIEQGLRRTLTAAYEKAAGKNNCSLEQIDKVEGLTVRVMSHIDKKHLIREEMFKRYERIGCPSDYPVHTKCVGLFQSFDGIDVLLFAMYVYEYGDDCPAPNRRRVYVSYLDSVQYFQPSQYRSIVYQSVIVEYLRFVKKRGFHTAHIWSCPPAGGDEYVFFCHPSHQKIPQEEKLRNWYYQTLDTAKAEGIVVETTDYYDEYFNNNGKDAPIGYAPNPLSLPYFEGDYVPGEIEKILTQMTKEERKPVMPPPKAAQKRSGSKRGTRSNPGSLVNQYPDKVMLRLGQTIYNMKENFIIARLRNKRFVAASDRGEDLSNWPDDDAFKPPGKDSHFNGMLMGDMSDDESDDERQALLAQKLAEAVRSSGKIGSTVEADDQFESELFENRQLFLNYCQTNHFQFDQLRRAKHTSMMVLYQLHNPLAPKFVPRCGVCYRDIANGARYHCNNCASYDLCQECYGPVTNGSWANRGSRFSHDSNHTFSKVLTENTGISQEQQAERTKAMKPFLLILVHAAGCPGSPQCNLLNCRKMKQLFAHVKTCDQTHKKGCKICIRMLALILVHARSCTIRGSCPLPFCDRIRERNERLRRQQQLMDDRRRNAQNEFYQQED</sequence>
<evidence type="ECO:0000256" key="16">
    <source>
        <dbReference type="PROSITE-ProRule" id="PRU00035"/>
    </source>
</evidence>
<feature type="compositionally biased region" description="Polar residues" evidence="19">
    <location>
        <begin position="507"/>
        <end position="528"/>
    </location>
</feature>
<dbReference type="InterPro" id="IPR018359">
    <property type="entry name" value="Bromodomain_CS"/>
</dbReference>
<evidence type="ECO:0000256" key="18">
    <source>
        <dbReference type="SAM" id="Coils"/>
    </source>
</evidence>
<keyword evidence="14" id="KW-0012">Acyltransferase</keyword>
<dbReference type="InterPro" id="IPR036529">
    <property type="entry name" value="KIX_dom_sf"/>
</dbReference>
<feature type="compositionally biased region" description="Low complexity" evidence="19">
    <location>
        <begin position="261"/>
        <end position="286"/>
    </location>
</feature>
<evidence type="ECO:0000313" key="24">
    <source>
        <dbReference type="EMBL" id="CAJ1891191.1"/>
    </source>
</evidence>
<dbReference type="Proteomes" id="UP001295423">
    <property type="component" value="Unassembled WGS sequence"/>
</dbReference>
<keyword evidence="9" id="KW-0805">Transcription regulation</keyword>
<dbReference type="Pfam" id="PF02135">
    <property type="entry name" value="zf-TAZ"/>
    <property type="match status" value="2"/>
</dbReference>
<feature type="compositionally biased region" description="Basic residues" evidence="19">
    <location>
        <begin position="1708"/>
        <end position="1718"/>
    </location>
</feature>
<dbReference type="GO" id="GO:0003713">
    <property type="term" value="F:transcription coactivator activity"/>
    <property type="evidence" value="ECO:0007669"/>
    <property type="project" value="TreeGrafter"/>
</dbReference>
<comment type="caution">
    <text evidence="24">The sequence shown here is derived from an EMBL/GenBank/DDBJ whole genome shotgun (WGS) entry which is preliminary data.</text>
</comment>
<keyword evidence="4" id="KW-0808">Transferase</keyword>
<feature type="compositionally biased region" description="Low complexity" evidence="19">
    <location>
        <begin position="316"/>
        <end position="327"/>
    </location>
</feature>
<feature type="domain" description="CBP/p300-type HAT" evidence="23">
    <location>
        <begin position="1440"/>
        <end position="1875"/>
    </location>
</feature>
<dbReference type="PROSITE" id="PS50014">
    <property type="entry name" value="BROMODOMAIN_2"/>
    <property type="match status" value="1"/>
</dbReference>
<feature type="region of interest" description="Disordered" evidence="19">
    <location>
        <begin position="192"/>
        <end position="286"/>
    </location>
</feature>
<dbReference type="PROSITE" id="PS00633">
    <property type="entry name" value="BROMODOMAIN_1"/>
    <property type="match status" value="1"/>
</dbReference>
<feature type="compositionally biased region" description="Basic residues" evidence="19">
    <location>
        <begin position="1087"/>
        <end position="1098"/>
    </location>
</feature>
<evidence type="ECO:0000256" key="3">
    <source>
        <dbReference type="ARBA" id="ARBA00022481"/>
    </source>
</evidence>
<dbReference type="SMART" id="SM00297">
    <property type="entry name" value="BROMO"/>
    <property type="match status" value="1"/>
</dbReference>
<evidence type="ECO:0000259" key="20">
    <source>
        <dbReference type="PROSITE" id="PS50014"/>
    </source>
</evidence>
<evidence type="ECO:0000256" key="7">
    <source>
        <dbReference type="ARBA" id="ARBA00022833"/>
    </source>
</evidence>
<evidence type="ECO:0000313" key="25">
    <source>
        <dbReference type="Proteomes" id="UP001295423"/>
    </source>
</evidence>
<keyword evidence="13" id="KW-0539">Nucleus</keyword>
<feature type="region of interest" description="Disordered" evidence="19">
    <location>
        <begin position="301"/>
        <end position="416"/>
    </location>
</feature>
<name>A0AAD2C9Y5_9STRA</name>
<feature type="compositionally biased region" description="Polar residues" evidence="19">
    <location>
        <begin position="304"/>
        <end position="315"/>
    </location>
</feature>
<feature type="compositionally biased region" description="Gly residues" evidence="19">
    <location>
        <begin position="206"/>
        <end position="215"/>
    </location>
</feature>
<dbReference type="GO" id="GO:0005667">
    <property type="term" value="C:transcription regulator complex"/>
    <property type="evidence" value="ECO:0007669"/>
    <property type="project" value="TreeGrafter"/>
</dbReference>
<feature type="compositionally biased region" description="Low complexity" evidence="19">
    <location>
        <begin position="770"/>
        <end position="805"/>
    </location>
</feature>
<keyword evidence="18" id="KW-0175">Coiled coil</keyword>